<dbReference type="Gene3D" id="3.30.530.20">
    <property type="match status" value="1"/>
</dbReference>
<dbReference type="EMBL" id="MCBQ01012913">
    <property type="protein sequence ID" value="RKF64864.1"/>
    <property type="molecule type" value="Genomic_DNA"/>
</dbReference>
<dbReference type="PANTHER" id="PTHR12901">
    <property type="entry name" value="SPERM PROTEIN HOMOLOG"/>
    <property type="match status" value="1"/>
</dbReference>
<proteinExistence type="inferred from homology"/>
<evidence type="ECO:0000256" key="2">
    <source>
        <dbReference type="ARBA" id="ARBA00011814"/>
    </source>
</evidence>
<comment type="function">
    <text evidence="3">Required for the function of coenzyme Q in the respiratory chain. May serve as a chaperone or may be involved in the transport of Q6 from its site of synthesis to the catalytic sites of the respiratory complexes.</text>
</comment>
<dbReference type="Pfam" id="PF03364">
    <property type="entry name" value="Polyketide_cyc"/>
    <property type="match status" value="1"/>
</dbReference>
<dbReference type="GO" id="GO:0005739">
    <property type="term" value="C:mitochondrion"/>
    <property type="evidence" value="ECO:0007669"/>
    <property type="project" value="TreeGrafter"/>
</dbReference>
<gene>
    <name evidence="5" type="ORF">GcM3_129001</name>
</gene>
<protein>
    <submittedName>
        <fullName evidence="5">Coenzyme Q-binding protein COQ10, mitochondrial</fullName>
    </submittedName>
</protein>
<dbReference type="GO" id="GO:0045333">
    <property type="term" value="P:cellular respiration"/>
    <property type="evidence" value="ECO:0007669"/>
    <property type="project" value="InterPro"/>
</dbReference>
<dbReference type="CDD" id="cd07813">
    <property type="entry name" value="COQ10p_like"/>
    <property type="match status" value="1"/>
</dbReference>
<sequence length="225" mass="25509">MSINVLRSFNRLQRNTQQLRNISSFIGGGDEAQRCSTSRILPYESKELYKVIADIDNYSNFVPFCNHSLVTKRYPPDSLGVKWPAEADLSIGWMKIEEKFTSRIYCVPGSIVEALSGEAVTSLPKDMLLKSSSVIHSPALPNSLFKYLRSKWIIKPLSNNLTITDDKDFTRQLPSIKFQTQVDLILDFQFSNQLYTALSKAVTPKIVGSMIEAFEARAHDCIRHK</sequence>
<dbReference type="AlphaFoldDB" id="A0A420I5D5"/>
<dbReference type="GO" id="GO:0048039">
    <property type="term" value="F:ubiquinone binding"/>
    <property type="evidence" value="ECO:0007669"/>
    <property type="project" value="InterPro"/>
</dbReference>
<evidence type="ECO:0000313" key="6">
    <source>
        <dbReference type="Proteomes" id="UP000283383"/>
    </source>
</evidence>
<dbReference type="PANTHER" id="PTHR12901:SF10">
    <property type="entry name" value="COENZYME Q-BINDING PROTEIN COQ10, MITOCHONDRIAL"/>
    <property type="match status" value="1"/>
</dbReference>
<dbReference type="InterPro" id="IPR023393">
    <property type="entry name" value="START-like_dom_sf"/>
</dbReference>
<dbReference type="STRING" id="62708.A0A420I5D5"/>
<dbReference type="InterPro" id="IPR005031">
    <property type="entry name" value="COQ10_START"/>
</dbReference>
<reference evidence="5 6" key="1">
    <citation type="journal article" date="2018" name="BMC Genomics">
        <title>Comparative genome analyses reveal sequence features reflecting distinct modes of host-adaptation between dicot and monocot powdery mildew.</title>
        <authorList>
            <person name="Wu Y."/>
            <person name="Ma X."/>
            <person name="Pan Z."/>
            <person name="Kale S.D."/>
            <person name="Song Y."/>
            <person name="King H."/>
            <person name="Zhang Q."/>
            <person name="Presley C."/>
            <person name="Deng X."/>
            <person name="Wei C.I."/>
            <person name="Xiao S."/>
        </authorList>
    </citation>
    <scope>NUCLEOTIDE SEQUENCE [LARGE SCALE GENOMIC DNA]</scope>
    <source>
        <strain evidence="5">UMSG3</strain>
    </source>
</reference>
<comment type="similarity">
    <text evidence="1">Belongs to the COQ10 family.</text>
</comment>
<comment type="caution">
    <text evidence="5">The sequence shown here is derived from an EMBL/GenBank/DDBJ whole genome shotgun (WGS) entry which is preliminary data.</text>
</comment>
<dbReference type="SUPFAM" id="SSF55961">
    <property type="entry name" value="Bet v1-like"/>
    <property type="match status" value="1"/>
</dbReference>
<dbReference type="InterPro" id="IPR044996">
    <property type="entry name" value="COQ10-like"/>
</dbReference>
<evidence type="ECO:0000256" key="3">
    <source>
        <dbReference type="ARBA" id="ARBA00024947"/>
    </source>
</evidence>
<comment type="subunit">
    <text evidence="2">Interacts with coenzyme Q.</text>
</comment>
<dbReference type="Proteomes" id="UP000283383">
    <property type="component" value="Unassembled WGS sequence"/>
</dbReference>
<name>A0A420I5D5_9PEZI</name>
<organism evidence="5 6">
    <name type="scientific">Golovinomyces cichoracearum</name>
    <dbReference type="NCBI Taxonomy" id="62708"/>
    <lineage>
        <taxon>Eukaryota</taxon>
        <taxon>Fungi</taxon>
        <taxon>Dikarya</taxon>
        <taxon>Ascomycota</taxon>
        <taxon>Pezizomycotina</taxon>
        <taxon>Leotiomycetes</taxon>
        <taxon>Erysiphales</taxon>
        <taxon>Erysiphaceae</taxon>
        <taxon>Golovinomyces</taxon>
    </lineage>
</organism>
<evidence type="ECO:0000313" key="5">
    <source>
        <dbReference type="EMBL" id="RKF64864.1"/>
    </source>
</evidence>
<keyword evidence="6" id="KW-1185">Reference proteome</keyword>
<accession>A0A420I5D5</accession>
<evidence type="ECO:0000256" key="1">
    <source>
        <dbReference type="ARBA" id="ARBA00006885"/>
    </source>
</evidence>
<feature type="domain" description="Coenzyme Q-binding protein COQ10 START" evidence="4">
    <location>
        <begin position="42"/>
        <end position="215"/>
    </location>
</feature>
<evidence type="ECO:0000259" key="4">
    <source>
        <dbReference type="Pfam" id="PF03364"/>
    </source>
</evidence>